<evidence type="ECO:0000313" key="5">
    <source>
        <dbReference type="EMBL" id="BBO80964.1"/>
    </source>
</evidence>
<feature type="domain" description="4Fe-4S ferredoxin-type" evidence="4">
    <location>
        <begin position="14"/>
        <end position="43"/>
    </location>
</feature>
<proteinExistence type="predicted"/>
<dbReference type="GO" id="GO:0046872">
    <property type="term" value="F:metal ion binding"/>
    <property type="evidence" value="ECO:0007669"/>
    <property type="project" value="UniProtKB-KW"/>
</dbReference>
<dbReference type="GO" id="GO:0051536">
    <property type="term" value="F:iron-sulfur cluster binding"/>
    <property type="evidence" value="ECO:0007669"/>
    <property type="project" value="UniProtKB-KW"/>
</dbReference>
<dbReference type="Proteomes" id="UP000425960">
    <property type="component" value="Chromosome"/>
</dbReference>
<dbReference type="AlphaFoldDB" id="A0A5K7ZHZ0"/>
<dbReference type="KEGG" id="dov:DSCO28_15300"/>
<keyword evidence="2" id="KW-0408">Iron</keyword>
<sequence>MLANYGYQDASGSFVITIDTDKCNGCGACAVACPADVFTVLDEDPNDPLRDEPVVVIGKEEKIRLKYTCSPCKPTTDRPPLPCLSACETGAISHSW</sequence>
<dbReference type="InterPro" id="IPR017900">
    <property type="entry name" value="4Fe4S_Fe_S_CS"/>
</dbReference>
<dbReference type="InterPro" id="IPR017896">
    <property type="entry name" value="4Fe4S_Fe-S-bd"/>
</dbReference>
<evidence type="ECO:0000313" key="6">
    <source>
        <dbReference type="Proteomes" id="UP000425960"/>
    </source>
</evidence>
<dbReference type="PROSITE" id="PS00198">
    <property type="entry name" value="4FE4S_FER_1"/>
    <property type="match status" value="1"/>
</dbReference>
<name>A0A5K7ZHZ0_9BACT</name>
<gene>
    <name evidence="5" type="ORF">DSCO28_15300</name>
</gene>
<keyword evidence="1" id="KW-0479">Metal-binding</keyword>
<evidence type="ECO:0000256" key="2">
    <source>
        <dbReference type="ARBA" id="ARBA00023004"/>
    </source>
</evidence>
<dbReference type="Pfam" id="PF00037">
    <property type="entry name" value="Fer4"/>
    <property type="match status" value="1"/>
</dbReference>
<dbReference type="PROSITE" id="PS51379">
    <property type="entry name" value="4FE4S_FER_2"/>
    <property type="match status" value="1"/>
</dbReference>
<evidence type="ECO:0000259" key="4">
    <source>
        <dbReference type="PROSITE" id="PS51379"/>
    </source>
</evidence>
<keyword evidence="3" id="KW-0411">Iron-sulfur</keyword>
<dbReference type="SUPFAM" id="SSF54862">
    <property type="entry name" value="4Fe-4S ferredoxins"/>
    <property type="match status" value="1"/>
</dbReference>
<protein>
    <recommendedName>
        <fullName evidence="4">4Fe-4S ferredoxin-type domain-containing protein</fullName>
    </recommendedName>
</protein>
<evidence type="ECO:0000256" key="3">
    <source>
        <dbReference type="ARBA" id="ARBA00023014"/>
    </source>
</evidence>
<evidence type="ECO:0000256" key="1">
    <source>
        <dbReference type="ARBA" id="ARBA00022723"/>
    </source>
</evidence>
<reference evidence="5 6" key="1">
    <citation type="submission" date="2019-11" db="EMBL/GenBank/DDBJ databases">
        <title>Comparative genomics of hydrocarbon-degrading Desulfosarcina strains.</title>
        <authorList>
            <person name="Watanabe M."/>
            <person name="Kojima H."/>
            <person name="Fukui M."/>
        </authorList>
    </citation>
    <scope>NUCLEOTIDE SEQUENCE [LARGE SCALE GENOMIC DNA]</scope>
    <source>
        <strain evidence="5 6">28bB2T</strain>
    </source>
</reference>
<dbReference type="Gene3D" id="3.30.70.20">
    <property type="match status" value="1"/>
</dbReference>
<organism evidence="5 6">
    <name type="scientific">Desulfosarcina ovata subsp. sediminis</name>
    <dbReference type="NCBI Taxonomy" id="885957"/>
    <lineage>
        <taxon>Bacteria</taxon>
        <taxon>Pseudomonadati</taxon>
        <taxon>Thermodesulfobacteriota</taxon>
        <taxon>Desulfobacteria</taxon>
        <taxon>Desulfobacterales</taxon>
        <taxon>Desulfosarcinaceae</taxon>
        <taxon>Desulfosarcina</taxon>
    </lineage>
</organism>
<accession>A0A5K7ZHZ0</accession>
<dbReference type="EMBL" id="AP021876">
    <property type="protein sequence ID" value="BBO80964.1"/>
    <property type="molecule type" value="Genomic_DNA"/>
</dbReference>